<keyword evidence="5" id="KW-0175">Coiled coil</keyword>
<keyword evidence="6" id="KW-0732">Signal</keyword>
<dbReference type="InterPro" id="IPR003646">
    <property type="entry name" value="SH3-like_bac-type"/>
</dbReference>
<protein>
    <submittedName>
        <fullName evidence="8">Cell wall-associated hydrolase, NlpC family</fullName>
    </submittedName>
</protein>
<evidence type="ECO:0000256" key="4">
    <source>
        <dbReference type="ARBA" id="ARBA00022807"/>
    </source>
</evidence>
<evidence type="ECO:0000256" key="1">
    <source>
        <dbReference type="ARBA" id="ARBA00007074"/>
    </source>
</evidence>
<dbReference type="SUPFAM" id="SSF54001">
    <property type="entry name" value="Cysteine proteinases"/>
    <property type="match status" value="1"/>
</dbReference>
<comment type="similarity">
    <text evidence="1">Belongs to the peptidase C40 family.</text>
</comment>
<keyword evidence="4" id="KW-0788">Thiol protease</keyword>
<feature type="chain" id="PRO_5010270934" evidence="6">
    <location>
        <begin position="30"/>
        <end position="362"/>
    </location>
</feature>
<dbReference type="SMART" id="SM00287">
    <property type="entry name" value="SH3b"/>
    <property type="match status" value="2"/>
</dbReference>
<dbReference type="AlphaFoldDB" id="A0A1H3LFN4"/>
<keyword evidence="9" id="KW-1185">Reference proteome</keyword>
<dbReference type="PANTHER" id="PTHR47053:SF1">
    <property type="entry name" value="MUREIN DD-ENDOPEPTIDASE MEPH-RELATED"/>
    <property type="match status" value="1"/>
</dbReference>
<keyword evidence="3 8" id="KW-0378">Hydrolase</keyword>
<dbReference type="STRING" id="1122142.SAMN02910414_01984"/>
<keyword evidence="2" id="KW-0645">Protease</keyword>
<dbReference type="GO" id="GO:0008234">
    <property type="term" value="F:cysteine-type peptidase activity"/>
    <property type="evidence" value="ECO:0007669"/>
    <property type="project" value="UniProtKB-KW"/>
</dbReference>
<evidence type="ECO:0000256" key="2">
    <source>
        <dbReference type="ARBA" id="ARBA00022670"/>
    </source>
</evidence>
<dbReference type="InterPro" id="IPR038765">
    <property type="entry name" value="Papain-like_cys_pep_sf"/>
</dbReference>
<dbReference type="EMBL" id="FNPG01000025">
    <property type="protein sequence ID" value="SDY62764.1"/>
    <property type="molecule type" value="Genomic_DNA"/>
</dbReference>
<dbReference type="PANTHER" id="PTHR47053">
    <property type="entry name" value="MUREIN DD-ENDOPEPTIDASE MEPH-RELATED"/>
    <property type="match status" value="1"/>
</dbReference>
<feature type="domain" description="NlpC/P60" evidence="7">
    <location>
        <begin position="249"/>
        <end position="362"/>
    </location>
</feature>
<dbReference type="Pfam" id="PF00877">
    <property type="entry name" value="NLPC_P60"/>
    <property type="match status" value="1"/>
</dbReference>
<dbReference type="Pfam" id="PF08239">
    <property type="entry name" value="SH3_3"/>
    <property type="match status" value="1"/>
</dbReference>
<evidence type="ECO:0000313" key="8">
    <source>
        <dbReference type="EMBL" id="SDY62764.1"/>
    </source>
</evidence>
<evidence type="ECO:0000256" key="5">
    <source>
        <dbReference type="SAM" id="Coils"/>
    </source>
</evidence>
<proteinExistence type="inferred from homology"/>
<sequence>MFRKTTRVATCIIAASVTLGCFNVANVNAATTSKKTSSTNVTQEKLPIAGFSLAVSSTLDGKDSNSIETPRESVKSAAVVQTSDKVIVYQNNDDKSQEVGKLYNNNLVEIISNKKGWAKVISRNLTGYVKSDCLKSDKSLLESAAKKTAKVKTETLKLRENSSTDSRVISLLGINEVYVITNDSVTGWVKINTPAGEGFVSAEFVDVTKEYTYGETLQEEKDRLQKEAEAAAAQKKAEEEAAAAEYARTHGNQAALSFAQQYVGNRYVWGGTSLTNGIDCSGYVMQVFAKYGVSLPHSSAAIRGYGKAVKASEMQPGDVVCYEGHVGIYAGNGRLLSALNSRKGITYCSVNYKPIITVRRML</sequence>
<dbReference type="OrthoDB" id="9808890at2"/>
<dbReference type="GO" id="GO:0006508">
    <property type="term" value="P:proteolysis"/>
    <property type="evidence" value="ECO:0007669"/>
    <property type="project" value="UniProtKB-KW"/>
</dbReference>
<feature type="signal peptide" evidence="6">
    <location>
        <begin position="1"/>
        <end position="29"/>
    </location>
</feature>
<evidence type="ECO:0000313" key="9">
    <source>
        <dbReference type="Proteomes" id="UP000183918"/>
    </source>
</evidence>
<dbReference type="InterPro" id="IPR000064">
    <property type="entry name" value="NLP_P60_dom"/>
</dbReference>
<dbReference type="PROSITE" id="PS51935">
    <property type="entry name" value="NLPC_P60"/>
    <property type="match status" value="1"/>
</dbReference>
<dbReference type="Gene3D" id="2.30.30.40">
    <property type="entry name" value="SH3 Domains"/>
    <property type="match status" value="2"/>
</dbReference>
<organism evidence="8 9">
    <name type="scientific">Lachnobacterium bovis DSM 14045</name>
    <dbReference type="NCBI Taxonomy" id="1122142"/>
    <lineage>
        <taxon>Bacteria</taxon>
        <taxon>Bacillati</taxon>
        <taxon>Bacillota</taxon>
        <taxon>Clostridia</taxon>
        <taxon>Lachnospirales</taxon>
        <taxon>Lachnospiraceae</taxon>
        <taxon>Lachnobacterium</taxon>
    </lineage>
</organism>
<name>A0A1H3LFN4_9FIRM</name>
<dbReference type="Proteomes" id="UP000183918">
    <property type="component" value="Unassembled WGS sequence"/>
</dbReference>
<dbReference type="RefSeq" id="WP_083354542.1">
    <property type="nucleotide sequence ID" value="NZ_FNPG01000025.1"/>
</dbReference>
<dbReference type="PROSITE" id="PS51257">
    <property type="entry name" value="PROKAR_LIPOPROTEIN"/>
    <property type="match status" value="1"/>
</dbReference>
<reference evidence="8 9" key="1">
    <citation type="submission" date="2016-10" db="EMBL/GenBank/DDBJ databases">
        <authorList>
            <person name="de Groot N.N."/>
        </authorList>
    </citation>
    <scope>NUCLEOTIDE SEQUENCE [LARGE SCALE GENOMIC DNA]</scope>
    <source>
        <strain evidence="8 9">DSM 14045</strain>
    </source>
</reference>
<evidence type="ECO:0000259" key="7">
    <source>
        <dbReference type="PROSITE" id="PS51935"/>
    </source>
</evidence>
<evidence type="ECO:0000256" key="6">
    <source>
        <dbReference type="SAM" id="SignalP"/>
    </source>
</evidence>
<evidence type="ECO:0000256" key="3">
    <source>
        <dbReference type="ARBA" id="ARBA00022801"/>
    </source>
</evidence>
<gene>
    <name evidence="8" type="ORF">SAMN02910414_01984</name>
</gene>
<feature type="coiled-coil region" evidence="5">
    <location>
        <begin position="214"/>
        <end position="245"/>
    </location>
</feature>
<accession>A0A1H3LFN4</accession>
<dbReference type="InterPro" id="IPR051202">
    <property type="entry name" value="Peptidase_C40"/>
</dbReference>
<dbReference type="Gene3D" id="3.90.1720.10">
    <property type="entry name" value="endopeptidase domain like (from Nostoc punctiforme)"/>
    <property type="match status" value="1"/>
</dbReference>